<organism evidence="1 2">
    <name type="scientific">Haloarcula mannanilytica</name>
    <dbReference type="NCBI Taxonomy" id="2509225"/>
    <lineage>
        <taxon>Archaea</taxon>
        <taxon>Methanobacteriati</taxon>
        <taxon>Methanobacteriota</taxon>
        <taxon>Stenosarchaea group</taxon>
        <taxon>Halobacteria</taxon>
        <taxon>Halobacteriales</taxon>
        <taxon>Haloarculaceae</taxon>
        <taxon>Haloarcula</taxon>
    </lineage>
</organism>
<proteinExistence type="predicted"/>
<evidence type="ECO:0000313" key="1">
    <source>
        <dbReference type="EMBL" id="GCF16242.1"/>
    </source>
</evidence>
<sequence>MEEQLQDEIVWNHWVDQHLHNKDRYVSETRYQADEELPYGFQVTYRDGGPSYEAVDIPLATWQKEKAVELLDESYEALLRYFE</sequence>
<dbReference type="Proteomes" id="UP000304382">
    <property type="component" value="Unassembled WGS sequence"/>
</dbReference>
<keyword evidence="2" id="KW-1185">Reference proteome</keyword>
<gene>
    <name evidence="1" type="ORF">Harman_41770</name>
</gene>
<dbReference type="AlphaFoldDB" id="A0A4C2EPP9"/>
<dbReference type="EMBL" id="BIXZ01000022">
    <property type="protein sequence ID" value="GCF16242.1"/>
    <property type="molecule type" value="Genomic_DNA"/>
</dbReference>
<comment type="caution">
    <text evidence="1">The sequence shown here is derived from an EMBL/GenBank/DDBJ whole genome shotgun (WGS) entry which is preliminary data.</text>
</comment>
<accession>A0A4C2EPP9</accession>
<reference evidence="1 2" key="1">
    <citation type="submission" date="2019-02" db="EMBL/GenBank/DDBJ databases">
        <title>Haloarcula mannanilyticum sp. nov., a mannan degrading haloarchaeon isolated from commercial salt.</title>
        <authorList>
            <person name="Enomoto S."/>
            <person name="Shimane Y."/>
            <person name="Kamekura M."/>
            <person name="Ito T."/>
            <person name="Moriya O."/>
            <person name="Ihara K."/>
            <person name="Takahashi-Ando N."/>
            <person name="Fukushima Y."/>
            <person name="Yoshida Y."/>
            <person name="Usama R."/>
            <person name="Takai K."/>
            <person name="Minegishi H."/>
        </authorList>
    </citation>
    <scope>NUCLEOTIDE SEQUENCE [LARGE SCALE GENOMIC DNA]</scope>
    <source>
        <strain evidence="1 2">MD130-1</strain>
    </source>
</reference>
<evidence type="ECO:0000313" key="2">
    <source>
        <dbReference type="Proteomes" id="UP000304382"/>
    </source>
</evidence>
<name>A0A4C2EPP9_9EURY</name>
<protein>
    <submittedName>
        <fullName evidence="1">Uncharacterized protein</fullName>
    </submittedName>
</protein>